<dbReference type="Pfam" id="PF02371">
    <property type="entry name" value="Transposase_20"/>
    <property type="match status" value="1"/>
</dbReference>
<dbReference type="InterPro" id="IPR003346">
    <property type="entry name" value="Transposase_20"/>
</dbReference>
<dbReference type="PANTHER" id="PTHR33055:SF16">
    <property type="entry name" value="TRANSPOSASE FOR INSERTION SEQUENCE ELEMENT IS1547"/>
    <property type="match status" value="1"/>
</dbReference>
<dbReference type="InterPro" id="IPR047650">
    <property type="entry name" value="Transpos_IS110"/>
</dbReference>
<dbReference type="PANTHER" id="PTHR33055">
    <property type="entry name" value="TRANSPOSASE FOR INSERTION SEQUENCE ELEMENT IS1111A"/>
    <property type="match status" value="1"/>
</dbReference>
<organism evidence="3 4">
    <name type="scientific">Streptomyces niveiscabiei</name>
    <dbReference type="NCBI Taxonomy" id="164115"/>
    <lineage>
        <taxon>Bacteria</taxon>
        <taxon>Bacillati</taxon>
        <taxon>Actinomycetota</taxon>
        <taxon>Actinomycetes</taxon>
        <taxon>Kitasatosporales</taxon>
        <taxon>Streptomycetaceae</taxon>
        <taxon>Streptomyces</taxon>
    </lineage>
</organism>
<proteinExistence type="predicted"/>
<feature type="region of interest" description="Disordered" evidence="1">
    <location>
        <begin position="85"/>
        <end position="104"/>
    </location>
</feature>
<dbReference type="Proteomes" id="UP001631957">
    <property type="component" value="Unassembled WGS sequence"/>
</dbReference>
<keyword evidence="4" id="KW-1185">Reference proteome</keyword>
<sequence length="104" mass="11613">MWSERAFVHLAGAARISTTSGRTHRHRLNRGGDRAATNALHTIVLVRMRFDERIRAYVERRTTAGLSKTDIMRCLKRIVAREVHHAPGSPPATHITQNNPAPAA</sequence>
<dbReference type="RefSeq" id="WP_409111026.1">
    <property type="nucleotide sequence ID" value="NZ_JBJVNI010000045.1"/>
</dbReference>
<evidence type="ECO:0000313" key="3">
    <source>
        <dbReference type="EMBL" id="MFM9615951.1"/>
    </source>
</evidence>
<evidence type="ECO:0000313" key="4">
    <source>
        <dbReference type="Proteomes" id="UP001631957"/>
    </source>
</evidence>
<feature type="compositionally biased region" description="Polar residues" evidence="1">
    <location>
        <begin position="94"/>
        <end position="104"/>
    </location>
</feature>
<evidence type="ECO:0000256" key="1">
    <source>
        <dbReference type="SAM" id="MobiDB-lite"/>
    </source>
</evidence>
<accession>A0ABW9I7U9</accession>
<feature type="domain" description="Transposase IS116/IS110/IS902 C-terminal" evidence="2">
    <location>
        <begin position="3"/>
        <end position="58"/>
    </location>
</feature>
<gene>
    <name evidence="3" type="ORF">ACKI18_45640</name>
</gene>
<protein>
    <submittedName>
        <fullName evidence="3">Transposase</fullName>
    </submittedName>
</protein>
<comment type="caution">
    <text evidence="3">The sequence shown here is derived from an EMBL/GenBank/DDBJ whole genome shotgun (WGS) entry which is preliminary data.</text>
</comment>
<evidence type="ECO:0000259" key="2">
    <source>
        <dbReference type="Pfam" id="PF02371"/>
    </source>
</evidence>
<dbReference type="EMBL" id="JBJVNI010000045">
    <property type="protein sequence ID" value="MFM9615951.1"/>
    <property type="molecule type" value="Genomic_DNA"/>
</dbReference>
<name>A0ABW9I7U9_9ACTN</name>
<reference evidence="3 4" key="1">
    <citation type="submission" date="2024-12" db="EMBL/GenBank/DDBJ databases">
        <title>Forecasting of Potato common scab and diversities of Pathogenic streptomyces spp. in china.</title>
        <authorList>
            <person name="Handique U."/>
            <person name="Wu J."/>
        </authorList>
    </citation>
    <scope>NUCLEOTIDE SEQUENCE [LARGE SCALE GENOMIC DNA]</scope>
    <source>
        <strain evidence="3 4">ZRIMU1530</strain>
    </source>
</reference>